<organism evidence="3">
    <name type="scientific">Caldiarchaeum subterraneum</name>
    <dbReference type="NCBI Taxonomy" id="311458"/>
    <lineage>
        <taxon>Archaea</taxon>
        <taxon>Nitrososphaerota</taxon>
        <taxon>Candidatus Caldarchaeales</taxon>
        <taxon>Candidatus Caldarchaeaceae</taxon>
        <taxon>Candidatus Caldarchaeum</taxon>
    </lineage>
</organism>
<comment type="caution">
    <text evidence="3">The sequence shown here is derived from an EMBL/GenBank/DDBJ whole genome shotgun (WGS) entry which is preliminary data.</text>
</comment>
<name>A0A7C4E200_CALS0</name>
<dbReference type="EMBL" id="DTCM01000027">
    <property type="protein sequence ID" value="HGL40494.1"/>
    <property type="molecule type" value="Genomic_DNA"/>
</dbReference>
<dbReference type="AlphaFoldDB" id="A0A7C4E200"/>
<gene>
    <name evidence="3" type="ORF">ENT82_04350</name>
    <name evidence="2" type="ORF">ENU43_02345</name>
</gene>
<keyword evidence="1" id="KW-0812">Transmembrane</keyword>
<accession>A0A7C4E200</accession>
<evidence type="ECO:0000313" key="2">
    <source>
        <dbReference type="EMBL" id="HGL40494.1"/>
    </source>
</evidence>
<evidence type="ECO:0000256" key="1">
    <source>
        <dbReference type="SAM" id="Phobius"/>
    </source>
</evidence>
<sequence>MARVRSRGLSPLVAVILLLAITVAAAVVVSGVFFNLAGVAGRRPTAVIDQVRLVATPAGAGTWAVTVKNTGDVPITAITASYPAASCNPALTFNPLPLNPGATASATANVASGCTLGTTYRIVLTITFQDGSNQVLTTQVTAAIA</sequence>
<reference evidence="3" key="1">
    <citation type="journal article" date="2020" name="mSystems">
        <title>Genome- and Community-Level Interaction Insights into Carbon Utilization and Element Cycling Functions of Hydrothermarchaeota in Hydrothermal Sediment.</title>
        <authorList>
            <person name="Zhou Z."/>
            <person name="Liu Y."/>
            <person name="Xu W."/>
            <person name="Pan J."/>
            <person name="Luo Z.H."/>
            <person name="Li M."/>
        </authorList>
    </citation>
    <scope>NUCLEOTIDE SEQUENCE [LARGE SCALE GENOMIC DNA]</scope>
    <source>
        <strain evidence="3">SpSt-613</strain>
        <strain evidence="2">SpSt-669</strain>
    </source>
</reference>
<protein>
    <submittedName>
        <fullName evidence="3">Type IV pilin</fullName>
    </submittedName>
</protein>
<feature type="transmembrane region" description="Helical" evidence="1">
    <location>
        <begin position="12"/>
        <end position="34"/>
    </location>
</feature>
<dbReference type="EMBL" id="DTAD01000042">
    <property type="protein sequence ID" value="HGN90341.1"/>
    <property type="molecule type" value="Genomic_DNA"/>
</dbReference>
<keyword evidence="1" id="KW-1133">Transmembrane helix</keyword>
<evidence type="ECO:0000313" key="3">
    <source>
        <dbReference type="EMBL" id="HGN90341.1"/>
    </source>
</evidence>
<keyword evidence="1" id="KW-0472">Membrane</keyword>
<proteinExistence type="predicted"/>
<dbReference type="NCBIfam" id="TIGR02537">
    <property type="entry name" value="arch_flag_Nterm"/>
    <property type="match status" value="1"/>
</dbReference>
<dbReference type="InterPro" id="IPR013373">
    <property type="entry name" value="Flagellin/pilin_N_arc"/>
</dbReference>